<dbReference type="Proteomes" id="UP000256488">
    <property type="component" value="Unassembled WGS sequence"/>
</dbReference>
<reference evidence="1 2" key="1">
    <citation type="submission" date="2017-05" db="EMBL/GenBank/DDBJ databases">
        <title>Virgibacillus sp. AK90 isolated from a saltern of Kakinada, India.</title>
        <authorList>
            <person name="Gupta V."/>
            <person name="Sidhu C."/>
            <person name="Korpole S."/>
            <person name="Pinnaka A.K."/>
        </authorList>
    </citation>
    <scope>NUCLEOTIDE SEQUENCE [LARGE SCALE GENOMIC DNA]</scope>
    <source>
        <strain evidence="1 2">AK90</strain>
    </source>
</reference>
<comment type="caution">
    <text evidence="1">The sequence shown here is derived from an EMBL/GenBank/DDBJ whole genome shotgun (WGS) entry which is preliminary data.</text>
</comment>
<dbReference type="EMBL" id="NFZX01000012">
    <property type="protein sequence ID" value="RFA35518.1"/>
    <property type="molecule type" value="Genomic_DNA"/>
</dbReference>
<gene>
    <name evidence="1" type="ORF">CAI16_07690</name>
</gene>
<evidence type="ECO:0000313" key="1">
    <source>
        <dbReference type="EMBL" id="RFA35518.1"/>
    </source>
</evidence>
<sequence length="144" mass="17182">MNINSIKNEIQEMEHVWHKLIFLCNRDGRFNTTIPIIDHFEKVNVNLILSQGLINKAENKYPLYVEEILLNTISHRNKVYLLQHIDILFDPVLQIHPIRLLENISKTYKLIVEWPGIYRDDQLSYAEYGHPEYFTCREFEGKVI</sequence>
<organism evidence="1 2">
    <name type="scientific">Virgibacillus dokdonensis</name>
    <dbReference type="NCBI Taxonomy" id="302167"/>
    <lineage>
        <taxon>Bacteria</taxon>
        <taxon>Bacillati</taxon>
        <taxon>Bacillota</taxon>
        <taxon>Bacilli</taxon>
        <taxon>Bacillales</taxon>
        <taxon>Bacillaceae</taxon>
        <taxon>Virgibacillus</taxon>
    </lineage>
</organism>
<dbReference type="InterPro" id="IPR048067">
    <property type="entry name" value="BREX_3_BrxF"/>
</dbReference>
<dbReference type="RefSeq" id="WP_077705204.1">
    <property type="nucleotide sequence ID" value="NZ_LT745763.1"/>
</dbReference>
<accession>A0A3E0WRP4</accession>
<name>A0A3E0WRP4_9BACI</name>
<dbReference type="NCBIfam" id="NF033453">
    <property type="entry name" value="BREX_3_BrxF"/>
    <property type="match status" value="1"/>
</dbReference>
<protein>
    <submittedName>
        <fullName evidence="1">Virulence associated protein</fullName>
    </submittedName>
</protein>
<proteinExistence type="predicted"/>
<evidence type="ECO:0000313" key="2">
    <source>
        <dbReference type="Proteomes" id="UP000256488"/>
    </source>
</evidence>
<dbReference type="AlphaFoldDB" id="A0A3E0WRP4"/>